<evidence type="ECO:0000256" key="1">
    <source>
        <dbReference type="SAM" id="SignalP"/>
    </source>
</evidence>
<dbReference type="Proteomes" id="UP001150924">
    <property type="component" value="Unassembled WGS sequence"/>
</dbReference>
<evidence type="ECO:0008006" key="4">
    <source>
        <dbReference type="Google" id="ProtNLM"/>
    </source>
</evidence>
<accession>A0A9X3F0P6</accession>
<proteinExistence type="predicted"/>
<reference evidence="2" key="1">
    <citation type="submission" date="2022-11" db="EMBL/GenBank/DDBJ databases">
        <title>Minimal conservation of predation-associated metabolite biosynthetic gene clusters underscores biosynthetic potential of Myxococcota including descriptions for ten novel species: Archangium lansinium sp. nov., Myxococcus landrumus sp. nov., Nannocystis bai.</title>
        <authorList>
            <person name="Ahearne A."/>
            <person name="Stevens C."/>
            <person name="Phillips K."/>
        </authorList>
    </citation>
    <scope>NUCLEOTIDE SEQUENCE</scope>
    <source>
        <strain evidence="2">Na p29</strain>
    </source>
</reference>
<dbReference type="RefSeq" id="WP_267771904.1">
    <property type="nucleotide sequence ID" value="NZ_JAPNKE010000002.1"/>
</dbReference>
<feature type="signal peptide" evidence="1">
    <location>
        <begin position="1"/>
        <end position="19"/>
    </location>
</feature>
<feature type="chain" id="PRO_5040831818" description="Cytochrome c domain-containing protein" evidence="1">
    <location>
        <begin position="20"/>
        <end position="242"/>
    </location>
</feature>
<comment type="caution">
    <text evidence="2">The sequence shown here is derived from an EMBL/GenBank/DDBJ whole genome shotgun (WGS) entry which is preliminary data.</text>
</comment>
<keyword evidence="3" id="KW-1185">Reference proteome</keyword>
<evidence type="ECO:0000313" key="2">
    <source>
        <dbReference type="EMBL" id="MCY1009243.1"/>
    </source>
</evidence>
<organism evidence="2 3">
    <name type="scientific">Nannocystis pusilla</name>
    <dbReference type="NCBI Taxonomy" id="889268"/>
    <lineage>
        <taxon>Bacteria</taxon>
        <taxon>Pseudomonadati</taxon>
        <taxon>Myxococcota</taxon>
        <taxon>Polyangia</taxon>
        <taxon>Nannocystales</taxon>
        <taxon>Nannocystaceae</taxon>
        <taxon>Nannocystis</taxon>
    </lineage>
</organism>
<dbReference type="AlphaFoldDB" id="A0A9X3F0P6"/>
<gene>
    <name evidence="2" type="ORF">OV079_27485</name>
</gene>
<sequence>MRCLGSLGLCCLLACPAPAVDDVDDGAPDAASQVTAPPGTATAMVDHFHDSLRIKNAVIAGDLAEVPPAAQRLAEQLVPERFPAAWRDHLGPTMRMAATAGAARELPEAAAAAAGLASACGDCHAAIGRGPEFPAPGVPPVGESHDTRAHMARHQWAADRMWEALVSRSEPAWSAGATALVNAPLNSEDLTRDVELPQEALDLGVRVHDLAARATHVTDWPARTAIYGEFLASCAGCHTGGC</sequence>
<keyword evidence="1" id="KW-0732">Signal</keyword>
<dbReference type="EMBL" id="JAPNKE010000002">
    <property type="protein sequence ID" value="MCY1009243.1"/>
    <property type="molecule type" value="Genomic_DNA"/>
</dbReference>
<name>A0A9X3F0P6_9BACT</name>
<evidence type="ECO:0000313" key="3">
    <source>
        <dbReference type="Proteomes" id="UP001150924"/>
    </source>
</evidence>
<protein>
    <recommendedName>
        <fullName evidence="4">Cytochrome c domain-containing protein</fullName>
    </recommendedName>
</protein>